<evidence type="ECO:0000313" key="1">
    <source>
        <dbReference type="EMBL" id="ART50406.1"/>
    </source>
</evidence>
<keyword evidence="2" id="KW-1185">Reference proteome</keyword>
<accession>A0A240TXT9</accession>
<organism evidence="1 2">
    <name type="scientific">Acidovorax carolinensis</name>
    <dbReference type="NCBI Taxonomy" id="553814"/>
    <lineage>
        <taxon>Bacteria</taxon>
        <taxon>Pseudomonadati</taxon>
        <taxon>Pseudomonadota</taxon>
        <taxon>Betaproteobacteria</taxon>
        <taxon>Burkholderiales</taxon>
        <taxon>Comamonadaceae</taxon>
        <taxon>Acidovorax</taxon>
    </lineage>
</organism>
<dbReference type="SUPFAM" id="SSF51182">
    <property type="entry name" value="RmlC-like cupins"/>
    <property type="match status" value="1"/>
</dbReference>
<sequence>MSTAAVAQTAPPSITASPEIYKVIAENAKYRVISVTWAPGQKDAMHSHPDSAVYVLTDCALRYDLPNGATRDGFPPAGFAVVQAPIEAHSVENVGKSDCKLIMFEPK</sequence>
<dbReference type="InterPro" id="IPR014710">
    <property type="entry name" value="RmlC-like_jellyroll"/>
</dbReference>
<dbReference type="Proteomes" id="UP000194432">
    <property type="component" value="Chromosome 1"/>
</dbReference>
<dbReference type="Gene3D" id="2.60.120.10">
    <property type="entry name" value="Jelly Rolls"/>
    <property type="match status" value="1"/>
</dbReference>
<gene>
    <name evidence="1" type="ORF">CBP34_00260</name>
</gene>
<dbReference type="AlphaFoldDB" id="A0A240TXT9"/>
<name>A0A240TXT9_9BURK</name>
<proteinExistence type="predicted"/>
<protein>
    <recommendedName>
        <fullName evidence="3">Cupin</fullName>
    </recommendedName>
</protein>
<dbReference type="InterPro" id="IPR011051">
    <property type="entry name" value="RmlC_Cupin_sf"/>
</dbReference>
<dbReference type="EMBL" id="CP021361">
    <property type="protein sequence ID" value="ART50406.1"/>
    <property type="molecule type" value="Genomic_DNA"/>
</dbReference>
<evidence type="ECO:0008006" key="3">
    <source>
        <dbReference type="Google" id="ProtNLM"/>
    </source>
</evidence>
<dbReference type="RefSeq" id="WP_094096946.1">
    <property type="nucleotide sequence ID" value="NZ_CP021361.1"/>
</dbReference>
<dbReference type="KEGG" id="acin:CBP34_00260"/>
<reference evidence="1 2" key="1">
    <citation type="submission" date="2017-05" db="EMBL/GenBank/DDBJ databases">
        <title>Polyphasic characterization of four soil-derived phenanthrene-degrading Acidovorax strains and proposal of Acidovorax phenanthrenivorans sp. nov.</title>
        <authorList>
            <person name="Singleton D.R."/>
            <person name="Lee J."/>
            <person name="Dickey A.N."/>
            <person name="Stroud A."/>
            <person name="Scholl E.H."/>
            <person name="Wright F.A."/>
            <person name="Aitken M.D."/>
        </authorList>
    </citation>
    <scope>NUCLEOTIDE SEQUENCE [LARGE SCALE GENOMIC DNA]</scope>
    <source>
        <strain evidence="1">NA3</strain>
    </source>
</reference>
<evidence type="ECO:0000313" key="2">
    <source>
        <dbReference type="Proteomes" id="UP000194432"/>
    </source>
</evidence>